<reference evidence="2 3" key="1">
    <citation type="submission" date="2014-02" db="EMBL/GenBank/DDBJ databases">
        <title>The genome sequence of the entomopathogenic fungus Metarhizium robertsii ARSEF 2575.</title>
        <authorList>
            <person name="Giuliano Garisto Donzelli B."/>
            <person name="Roe B.A."/>
            <person name="Macmil S.L."/>
            <person name="Krasnoff S.B."/>
            <person name="Gibson D.M."/>
        </authorList>
    </citation>
    <scope>NUCLEOTIDE SEQUENCE [LARGE SCALE GENOMIC DNA]</scope>
    <source>
        <strain evidence="2 3">ARSEF 2575</strain>
    </source>
</reference>
<evidence type="ECO:0000256" key="1">
    <source>
        <dbReference type="SAM" id="MobiDB-lite"/>
    </source>
</evidence>
<feature type="compositionally biased region" description="Low complexity" evidence="1">
    <location>
        <begin position="72"/>
        <end position="83"/>
    </location>
</feature>
<dbReference type="Proteomes" id="UP000030151">
    <property type="component" value="Unassembled WGS sequence"/>
</dbReference>
<feature type="compositionally biased region" description="Low complexity" evidence="1">
    <location>
        <begin position="15"/>
        <end position="31"/>
    </location>
</feature>
<proteinExistence type="predicted"/>
<dbReference type="AlphaFoldDB" id="A0A0A1UVN1"/>
<dbReference type="HOGENOM" id="CLU_045435_1_0_1"/>
<protein>
    <submittedName>
        <fullName evidence="2">Uncharacterized protein</fullName>
    </submittedName>
</protein>
<dbReference type="EMBL" id="JELW01000007">
    <property type="protein sequence ID" value="EXV01605.1"/>
    <property type="molecule type" value="Genomic_DNA"/>
</dbReference>
<feature type="compositionally biased region" description="Polar residues" evidence="1">
    <location>
        <begin position="46"/>
        <end position="71"/>
    </location>
</feature>
<dbReference type="eggNOG" id="ENOG502SPB4">
    <property type="taxonomic scope" value="Eukaryota"/>
</dbReference>
<accession>A0A0A1UVN1</accession>
<dbReference type="OrthoDB" id="5332316at2759"/>
<feature type="region of interest" description="Disordered" evidence="1">
    <location>
        <begin position="203"/>
        <end position="223"/>
    </location>
</feature>
<organism evidence="2 3">
    <name type="scientific">Metarhizium robertsii</name>
    <dbReference type="NCBI Taxonomy" id="568076"/>
    <lineage>
        <taxon>Eukaryota</taxon>
        <taxon>Fungi</taxon>
        <taxon>Dikarya</taxon>
        <taxon>Ascomycota</taxon>
        <taxon>Pezizomycotina</taxon>
        <taxon>Sordariomycetes</taxon>
        <taxon>Hypocreomycetidae</taxon>
        <taxon>Hypocreales</taxon>
        <taxon>Clavicipitaceae</taxon>
        <taxon>Metarhizium</taxon>
    </lineage>
</organism>
<evidence type="ECO:0000313" key="3">
    <source>
        <dbReference type="Proteomes" id="UP000030151"/>
    </source>
</evidence>
<feature type="region of interest" description="Disordered" evidence="1">
    <location>
        <begin position="1"/>
        <end position="90"/>
    </location>
</feature>
<feature type="compositionally biased region" description="Polar residues" evidence="1">
    <location>
        <begin position="203"/>
        <end position="212"/>
    </location>
</feature>
<sequence>MIRPQGLRRAATALPPSSSIPSRTLSSTTPTQADPQWPLLKKRASPPNQQDTIHSGGTSLIESLKNRQPQTPSAADPASSPASLDTTSPKPDSRLMLILHGLSPHLNASDFYRLAPSDLSSWQSVIKKVQQQRNPTTLEPLGRYHISFSTSTAAISYRDRLLRLHKLAHYKIRSPGGLWESSTPRHLTSPAGEDPAAELETYTVTSGTQRTVDAQRRRASGGNKWAQRLAGAVGGLGHGEKPPAVLVHVYPPTLTAGDLAAHIVEDGLSRGCGWKVCPPQELQAEPAERATGRASSHGSPPGADVQPRTQRDIDVRERLKSRFVVVCANDAEARRFHRHWNQRTLTAGPGDTQATRRNIVHASIINW</sequence>
<evidence type="ECO:0000313" key="2">
    <source>
        <dbReference type="EMBL" id="EXV01605.1"/>
    </source>
</evidence>
<feature type="region of interest" description="Disordered" evidence="1">
    <location>
        <begin position="284"/>
        <end position="312"/>
    </location>
</feature>
<name>A0A0A1UVN1_9HYPO</name>
<comment type="caution">
    <text evidence="2">The sequence shown here is derived from an EMBL/GenBank/DDBJ whole genome shotgun (WGS) entry which is preliminary data.</text>
</comment>
<gene>
    <name evidence="2" type="ORF">X797_005121</name>
</gene>